<dbReference type="OrthoDB" id="5242520at2"/>
<name>A0A0K0X1F2_MYCGD</name>
<dbReference type="InterPro" id="IPR036271">
    <property type="entry name" value="Tet_transcr_reg_TetR-rel_C_sf"/>
</dbReference>
<dbReference type="Proteomes" id="UP000062255">
    <property type="component" value="Chromosome"/>
</dbReference>
<dbReference type="PROSITE" id="PS50977">
    <property type="entry name" value="HTH_TETR_2"/>
    <property type="match status" value="1"/>
</dbReference>
<dbReference type="GO" id="GO:0045892">
    <property type="term" value="P:negative regulation of DNA-templated transcription"/>
    <property type="evidence" value="ECO:0007669"/>
    <property type="project" value="UniProtKB-ARBA"/>
</dbReference>
<evidence type="ECO:0000256" key="1">
    <source>
        <dbReference type="ARBA" id="ARBA00011738"/>
    </source>
</evidence>
<dbReference type="PANTHER" id="PTHR30055:SF184">
    <property type="entry name" value="HTH-TYPE TRANSCRIPTIONAL REGULATOR ETHR"/>
    <property type="match status" value="1"/>
</dbReference>
<dbReference type="PANTHER" id="PTHR30055">
    <property type="entry name" value="HTH-TYPE TRANSCRIPTIONAL REGULATOR RUTR"/>
    <property type="match status" value="1"/>
</dbReference>
<dbReference type="RefSeq" id="WP_049743683.1">
    <property type="nucleotide sequence ID" value="NZ_CP012150.1"/>
</dbReference>
<dbReference type="SUPFAM" id="SSF48498">
    <property type="entry name" value="Tetracyclin repressor-like, C-terminal domain"/>
    <property type="match status" value="1"/>
</dbReference>
<dbReference type="InterPro" id="IPR001647">
    <property type="entry name" value="HTH_TetR"/>
</dbReference>
<evidence type="ECO:0000256" key="6">
    <source>
        <dbReference type="SAM" id="MobiDB-lite"/>
    </source>
</evidence>
<dbReference type="GO" id="GO:0003700">
    <property type="term" value="F:DNA-binding transcription factor activity"/>
    <property type="evidence" value="ECO:0007669"/>
    <property type="project" value="TreeGrafter"/>
</dbReference>
<dbReference type="Pfam" id="PF00440">
    <property type="entry name" value="TetR_N"/>
    <property type="match status" value="1"/>
</dbReference>
<keyword evidence="3 5" id="KW-0238">DNA-binding</keyword>
<evidence type="ECO:0000313" key="8">
    <source>
        <dbReference type="EMBL" id="AKS31275.1"/>
    </source>
</evidence>
<dbReference type="PRINTS" id="PR00455">
    <property type="entry name" value="HTHTETR"/>
</dbReference>
<dbReference type="PATRIC" id="fig|134601.6.peg.942"/>
<evidence type="ECO:0000256" key="2">
    <source>
        <dbReference type="ARBA" id="ARBA00023015"/>
    </source>
</evidence>
<dbReference type="AlphaFoldDB" id="A0A0K0X1F2"/>
<dbReference type="SUPFAM" id="SSF46689">
    <property type="entry name" value="Homeodomain-like"/>
    <property type="match status" value="1"/>
</dbReference>
<sequence length="217" mass="23457">MTIASQTRAPRGRRSARPSGDDREAAILATAQRLLETKKFADISVDDLAKGAGISRPTFYFYFPSKEAVLLSLLDPLIKRADTGFDNAVESMPADPQRAIRRGIEIFFDSFGSHPATARAGSEALNSSPEFKEFWAGLMQKWIAATAALITAERERGAAPDTIPALDLATSLNLMNERTMMAALSDEQPGVAPEKVVDTLTHIWLNSIYGTSPAGTA</sequence>
<evidence type="ECO:0000256" key="5">
    <source>
        <dbReference type="PROSITE-ProRule" id="PRU00335"/>
    </source>
</evidence>
<dbReference type="Pfam" id="PF21313">
    <property type="entry name" value="EthR_C"/>
    <property type="match status" value="1"/>
</dbReference>
<keyword evidence="2" id="KW-0805">Transcription regulation</keyword>
<dbReference type="InterPro" id="IPR009057">
    <property type="entry name" value="Homeodomain-like_sf"/>
</dbReference>
<reference evidence="8 9" key="1">
    <citation type="submission" date="2015-07" db="EMBL/GenBank/DDBJ databases">
        <title>Complete genome sequence of Mycobacterium goodii X7B, a facultative thermophilic biodesulfurizing bacterium.</title>
        <authorList>
            <person name="Yu B."/>
            <person name="Li F."/>
            <person name="Xu P."/>
        </authorList>
    </citation>
    <scope>NUCLEOTIDE SEQUENCE [LARGE SCALE GENOMIC DNA]</scope>
    <source>
        <strain evidence="8 9">X7B</strain>
    </source>
</reference>
<feature type="DNA-binding region" description="H-T-H motif" evidence="5">
    <location>
        <begin position="44"/>
        <end position="63"/>
    </location>
</feature>
<dbReference type="FunFam" id="1.10.10.60:FF:000141">
    <property type="entry name" value="TetR family transcriptional regulator"/>
    <property type="match status" value="1"/>
</dbReference>
<organism evidence="8 9">
    <name type="scientific">Mycolicibacterium goodii</name>
    <name type="common">Mycobacterium goodii</name>
    <dbReference type="NCBI Taxonomy" id="134601"/>
    <lineage>
        <taxon>Bacteria</taxon>
        <taxon>Bacillati</taxon>
        <taxon>Actinomycetota</taxon>
        <taxon>Actinomycetes</taxon>
        <taxon>Mycobacteriales</taxon>
        <taxon>Mycobacteriaceae</taxon>
        <taxon>Mycolicibacterium</taxon>
    </lineage>
</organism>
<dbReference type="STRING" id="134601.AFA91_04550"/>
<evidence type="ECO:0000313" key="9">
    <source>
        <dbReference type="Proteomes" id="UP000062255"/>
    </source>
</evidence>
<evidence type="ECO:0000256" key="4">
    <source>
        <dbReference type="ARBA" id="ARBA00023163"/>
    </source>
</evidence>
<feature type="domain" description="HTH tetR-type" evidence="7">
    <location>
        <begin position="21"/>
        <end position="81"/>
    </location>
</feature>
<keyword evidence="4" id="KW-0804">Transcription</keyword>
<dbReference type="Gene3D" id="1.10.357.10">
    <property type="entry name" value="Tetracycline Repressor, domain 2"/>
    <property type="match status" value="1"/>
</dbReference>
<evidence type="ECO:0000256" key="3">
    <source>
        <dbReference type="ARBA" id="ARBA00023125"/>
    </source>
</evidence>
<dbReference type="InterPro" id="IPR049397">
    <property type="entry name" value="EthR_C"/>
</dbReference>
<dbReference type="InterPro" id="IPR050109">
    <property type="entry name" value="HTH-type_TetR-like_transc_reg"/>
</dbReference>
<accession>A0A0K0X1F2</accession>
<dbReference type="Gene3D" id="1.10.10.60">
    <property type="entry name" value="Homeodomain-like"/>
    <property type="match status" value="1"/>
</dbReference>
<feature type="region of interest" description="Disordered" evidence="6">
    <location>
        <begin position="1"/>
        <end position="22"/>
    </location>
</feature>
<dbReference type="EMBL" id="CP012150">
    <property type="protein sequence ID" value="AKS31275.1"/>
    <property type="molecule type" value="Genomic_DNA"/>
</dbReference>
<dbReference type="KEGG" id="mgo:AFA91_04550"/>
<dbReference type="GO" id="GO:0000976">
    <property type="term" value="F:transcription cis-regulatory region binding"/>
    <property type="evidence" value="ECO:0007669"/>
    <property type="project" value="TreeGrafter"/>
</dbReference>
<gene>
    <name evidence="8" type="ORF">AFA91_04550</name>
</gene>
<proteinExistence type="predicted"/>
<evidence type="ECO:0000259" key="7">
    <source>
        <dbReference type="PROSITE" id="PS50977"/>
    </source>
</evidence>
<protein>
    <submittedName>
        <fullName evidence="8">TetR family transcriptional regulator</fullName>
    </submittedName>
</protein>
<comment type="subunit">
    <text evidence="1">Homodimer.</text>
</comment>